<dbReference type="Gene3D" id="3.40.630.30">
    <property type="match status" value="1"/>
</dbReference>
<name>A4BSL4_9GAMM</name>
<organism evidence="2 3">
    <name type="scientific">Nitrococcus mobilis Nb-231</name>
    <dbReference type="NCBI Taxonomy" id="314278"/>
    <lineage>
        <taxon>Bacteria</taxon>
        <taxon>Pseudomonadati</taxon>
        <taxon>Pseudomonadota</taxon>
        <taxon>Gammaproteobacteria</taxon>
        <taxon>Chromatiales</taxon>
        <taxon>Ectothiorhodospiraceae</taxon>
        <taxon>Nitrococcus</taxon>
    </lineage>
</organism>
<proteinExistence type="predicted"/>
<accession>A4BSL4</accession>
<dbReference type="eggNOG" id="COG3176">
    <property type="taxonomic scope" value="Bacteria"/>
</dbReference>
<evidence type="ECO:0000313" key="3">
    <source>
        <dbReference type="Proteomes" id="UP000003374"/>
    </source>
</evidence>
<dbReference type="SUPFAM" id="SSF55729">
    <property type="entry name" value="Acyl-CoA N-acyltransferases (Nat)"/>
    <property type="match status" value="1"/>
</dbReference>
<comment type="caution">
    <text evidence="2">The sequence shown here is derived from an EMBL/GenBank/DDBJ whole genome shotgun (WGS) entry which is preliminary data.</text>
</comment>
<dbReference type="OrthoDB" id="6382908at2"/>
<evidence type="ECO:0000313" key="2">
    <source>
        <dbReference type="EMBL" id="EAR21284.1"/>
    </source>
</evidence>
<feature type="domain" description="N-acyl amino acid synthase FeeM catalytic core" evidence="1">
    <location>
        <begin position="48"/>
        <end position="182"/>
    </location>
</feature>
<dbReference type="Pfam" id="PF21926">
    <property type="entry name" value="FeeM"/>
    <property type="match status" value="1"/>
</dbReference>
<sequence length="263" mass="29814">MNTDFDNKFSTRKVNQSTFYYERNESMLKKHYAVYIADTGLARTIHHHLRYRVYCERKQYENPIDATIPEEHDSHDAFATHFIVRNGGNWQGTARLIMSTRTQLPVQKMGALYPQAEQQLLRLPVAEVSRLAALRSACRWSPSNRHLLQATITGLLDYSHRRSIEHLIFLISPGLARILARIGVPMEECGPSVEHRGQRQAFSASVAQAIENIPWVRRNLKAGRCCHYFSESTFAHADNESWVTGAALEGTAGLAHQQAAPAM</sequence>
<gene>
    <name evidence="2" type="ORF">NB231_08505</name>
</gene>
<dbReference type="EMBL" id="AAOF01000010">
    <property type="protein sequence ID" value="EAR21284.1"/>
    <property type="molecule type" value="Genomic_DNA"/>
</dbReference>
<dbReference type="STRING" id="314278.NB231_08505"/>
<dbReference type="InterPro" id="IPR054597">
    <property type="entry name" value="FeeM_cat"/>
</dbReference>
<dbReference type="HOGENOM" id="CLU_1057009_0_0_6"/>
<protein>
    <recommendedName>
        <fullName evidence="1">N-acyl amino acid synthase FeeM catalytic core domain-containing protein</fullName>
    </recommendedName>
</protein>
<keyword evidence="3" id="KW-1185">Reference proteome</keyword>
<dbReference type="AlphaFoldDB" id="A4BSL4"/>
<evidence type="ECO:0000259" key="1">
    <source>
        <dbReference type="Pfam" id="PF21926"/>
    </source>
</evidence>
<dbReference type="Proteomes" id="UP000003374">
    <property type="component" value="Unassembled WGS sequence"/>
</dbReference>
<reference evidence="2 3" key="1">
    <citation type="submission" date="2006-02" db="EMBL/GenBank/DDBJ databases">
        <authorList>
            <person name="Waterbury J."/>
            <person name="Ferriera S."/>
            <person name="Johnson J."/>
            <person name="Kravitz S."/>
            <person name="Halpern A."/>
            <person name="Remington K."/>
            <person name="Beeson K."/>
            <person name="Tran B."/>
            <person name="Rogers Y.-H."/>
            <person name="Friedman R."/>
            <person name="Venter J.C."/>
        </authorList>
    </citation>
    <scope>NUCLEOTIDE SEQUENCE [LARGE SCALE GENOMIC DNA]</scope>
    <source>
        <strain evidence="2 3">Nb-231</strain>
    </source>
</reference>
<dbReference type="RefSeq" id="WP_005001478.1">
    <property type="nucleotide sequence ID" value="NZ_CH672427.1"/>
</dbReference>
<dbReference type="InterPro" id="IPR016181">
    <property type="entry name" value="Acyl_CoA_acyltransferase"/>
</dbReference>